<keyword evidence="5" id="KW-1185">Reference proteome</keyword>
<evidence type="ECO:0000313" key="5">
    <source>
        <dbReference type="Proteomes" id="UP001497444"/>
    </source>
</evidence>
<feature type="compositionally biased region" description="Polar residues" evidence="2">
    <location>
        <begin position="383"/>
        <end position="413"/>
    </location>
</feature>
<dbReference type="Gene3D" id="1.10.220.150">
    <property type="entry name" value="Arf GTPase activating protein"/>
    <property type="match status" value="1"/>
</dbReference>
<dbReference type="PANTHER" id="PTHR46085">
    <property type="entry name" value="ARFGAP/RECO-RELATED"/>
    <property type="match status" value="1"/>
</dbReference>
<dbReference type="SMART" id="SM00105">
    <property type="entry name" value="ArfGap"/>
    <property type="match status" value="1"/>
</dbReference>
<feature type="region of interest" description="Disordered" evidence="2">
    <location>
        <begin position="128"/>
        <end position="234"/>
    </location>
</feature>
<organism evidence="4 5">
    <name type="scientific">Sphagnum jensenii</name>
    <dbReference type="NCBI Taxonomy" id="128206"/>
    <lineage>
        <taxon>Eukaryota</taxon>
        <taxon>Viridiplantae</taxon>
        <taxon>Streptophyta</taxon>
        <taxon>Embryophyta</taxon>
        <taxon>Bryophyta</taxon>
        <taxon>Sphagnophytina</taxon>
        <taxon>Sphagnopsida</taxon>
        <taxon>Sphagnales</taxon>
        <taxon>Sphagnaceae</taxon>
        <taxon>Sphagnum</taxon>
    </lineage>
</organism>
<dbReference type="PROSITE" id="PS50115">
    <property type="entry name" value="ARFGAP"/>
    <property type="match status" value="1"/>
</dbReference>
<dbReference type="PRINTS" id="PR00405">
    <property type="entry name" value="REVINTRACTNG"/>
</dbReference>
<sequence>MGSRVKEDEKNEMIIRRLLKLPENKRCINCGSQGPQYVCTNFSTFVCTQCSGVHREFTHRIKSISMAKFTTAEVVALQQGGNERARSIFFKSMDPVRNPLPDSSDINKLRDFIKHVYVEKRFSGDRPVDDRGHGFWKPEEAKGHQAEPRSLSFDDRVGDRQPPWKSDIDEKRSSNRSDPERWPARHSYDEHDRPNEERSSNDSNRERRKFSRPFSLRDFDFTPPPVQSVKDILGDNVPPLRVEYRKKEGADNDFDSPALGPPAEANKNQRSQSMGALTGRRSPTSAVPSKMSNSGSFIDFNEEPAPTSNAPAADLVVESSQETTAPSNSTDWATFNSATLAVAPPPPGYPEMPAPKNDQVQWSATAWPSNSGFVPWSLGVTSHSPSSLQTGSLQEQHTGVSSGAMPTSPSSAPKQRREIPQDFFVPTFLDPSTLNAQMQQQAHFPGFHPAGQQFEDPFGNAYVPGVVPGHRPTTARTRNPFDDDDDDDEPSQNQGTMTPFPGVLTTQQAITLPAISSTMSGQFSGIDESMQGRLSPTMSLPTPVSTSLEFPSMDSLQAALPPVMPWSNTVPQYPLPPNSTSGAVFGGQMTHNMMPSPMLSVEASGMFAAGPSFPAEASYPGTQLYTQTIMRPAGYNPFA</sequence>
<dbReference type="InterPro" id="IPR044820">
    <property type="entry name" value="AGD14-like"/>
</dbReference>
<dbReference type="CDD" id="cd08838">
    <property type="entry name" value="ArfGap_AGFG"/>
    <property type="match status" value="1"/>
</dbReference>
<feature type="region of interest" description="Disordered" evidence="2">
    <location>
        <begin position="248"/>
        <end position="310"/>
    </location>
</feature>
<evidence type="ECO:0000259" key="3">
    <source>
        <dbReference type="PROSITE" id="PS50115"/>
    </source>
</evidence>
<dbReference type="InterPro" id="IPR001164">
    <property type="entry name" value="ArfGAP_dom"/>
</dbReference>
<dbReference type="EMBL" id="OZ020103">
    <property type="protein sequence ID" value="CAK9277672.1"/>
    <property type="molecule type" value="Genomic_DNA"/>
</dbReference>
<proteinExistence type="predicted"/>
<gene>
    <name evidence="4" type="ORF">CSSPJE1EN1_LOCUS23150</name>
</gene>
<dbReference type="Pfam" id="PF01412">
    <property type="entry name" value="ArfGap"/>
    <property type="match status" value="1"/>
</dbReference>
<keyword evidence="1" id="KW-0863">Zinc-finger</keyword>
<name>A0ABP0XEX2_9BRYO</name>
<keyword evidence="1" id="KW-0479">Metal-binding</keyword>
<evidence type="ECO:0000313" key="4">
    <source>
        <dbReference type="EMBL" id="CAK9277672.1"/>
    </source>
</evidence>
<feature type="compositionally biased region" description="Polar residues" evidence="2">
    <location>
        <begin position="266"/>
        <end position="296"/>
    </location>
</feature>
<feature type="compositionally biased region" description="Basic and acidic residues" evidence="2">
    <location>
        <begin position="166"/>
        <end position="205"/>
    </location>
</feature>
<evidence type="ECO:0000256" key="1">
    <source>
        <dbReference type="PROSITE-ProRule" id="PRU00288"/>
    </source>
</evidence>
<accession>A0ABP0XEX2</accession>
<dbReference type="SUPFAM" id="SSF57863">
    <property type="entry name" value="ArfGap/RecO-like zinc finger"/>
    <property type="match status" value="1"/>
</dbReference>
<feature type="region of interest" description="Disordered" evidence="2">
    <location>
        <begin position="466"/>
        <end position="501"/>
    </location>
</feature>
<dbReference type="PANTHER" id="PTHR46085:SF3">
    <property type="entry name" value="ARF GTPASE ACTIVATING PROTEIN"/>
    <property type="match status" value="1"/>
</dbReference>
<keyword evidence="1" id="KW-0862">Zinc</keyword>
<reference evidence="4" key="1">
    <citation type="submission" date="2024-02" db="EMBL/GenBank/DDBJ databases">
        <authorList>
            <consortium name="ELIXIR-Norway"/>
            <consortium name="Elixir Norway"/>
        </authorList>
    </citation>
    <scope>NUCLEOTIDE SEQUENCE</scope>
</reference>
<dbReference type="InterPro" id="IPR037278">
    <property type="entry name" value="ARFGAP/RecO"/>
</dbReference>
<protein>
    <recommendedName>
        <fullName evidence="3">Arf-GAP domain-containing protein</fullName>
    </recommendedName>
</protein>
<dbReference type="InterPro" id="IPR038508">
    <property type="entry name" value="ArfGAP_dom_sf"/>
</dbReference>
<evidence type="ECO:0000256" key="2">
    <source>
        <dbReference type="SAM" id="MobiDB-lite"/>
    </source>
</evidence>
<dbReference type="Proteomes" id="UP001497444">
    <property type="component" value="Chromosome 8"/>
</dbReference>
<feature type="domain" description="Arf-GAP" evidence="3">
    <location>
        <begin position="12"/>
        <end position="130"/>
    </location>
</feature>
<feature type="region of interest" description="Disordered" evidence="2">
    <location>
        <begin position="383"/>
        <end position="416"/>
    </location>
</feature>
<feature type="compositionally biased region" description="Basic and acidic residues" evidence="2">
    <location>
        <begin position="128"/>
        <end position="159"/>
    </location>
</feature>